<dbReference type="EMBL" id="CP037899">
    <property type="protein sequence ID" value="QDQ43013.1"/>
    <property type="molecule type" value="Genomic_DNA"/>
</dbReference>
<evidence type="ECO:0000313" key="1">
    <source>
        <dbReference type="EMBL" id="QDQ43013.1"/>
    </source>
</evidence>
<proteinExistence type="predicted"/>
<dbReference type="AlphaFoldDB" id="A0A516TP43"/>
<sequence>MDDDATSLLTLIFQSINIAVEKSETEATKKEGIRGCTV</sequence>
<protein>
    <submittedName>
        <fullName evidence="1">Uncharacterized protein</fullName>
    </submittedName>
</protein>
<organism evidence="1 2">
    <name type="scientific">Methylacidiphilum kamchatkense Kam1</name>
    <dbReference type="NCBI Taxonomy" id="1202785"/>
    <lineage>
        <taxon>Bacteria</taxon>
        <taxon>Pseudomonadati</taxon>
        <taxon>Verrucomicrobiota</taxon>
        <taxon>Methylacidiphilae</taxon>
        <taxon>Methylacidiphilales</taxon>
        <taxon>Methylacidiphilaceae</taxon>
        <taxon>Methylacidiphilum (ex Ratnadevi et al. 2023)</taxon>
    </lineage>
</organism>
<dbReference type="KEGG" id="mkc:kam1_1799"/>
<evidence type="ECO:0000313" key="2">
    <source>
        <dbReference type="Proteomes" id="UP000315925"/>
    </source>
</evidence>
<reference evidence="2" key="1">
    <citation type="submission" date="2019-03" db="EMBL/GenBank/DDBJ databases">
        <title>Complete genome of Methylacidiphilum kamchatkense Kam1.</title>
        <authorList>
            <person name="Kruse T."/>
            <person name="Murarilal Ratnadevi C."/>
            <person name="Erikstad H.-A."/>
            <person name="Birkeland N.-K."/>
        </authorList>
    </citation>
    <scope>NUCLEOTIDE SEQUENCE [LARGE SCALE GENOMIC DNA]</scope>
    <source>
        <strain evidence="2">kam1</strain>
    </source>
</reference>
<name>A0A516TP43_9BACT</name>
<dbReference type="Proteomes" id="UP000315925">
    <property type="component" value="Chromosome"/>
</dbReference>
<gene>
    <name evidence="1" type="ORF">kam1_1799</name>
</gene>
<accession>A0A516TP43</accession>